<feature type="transmembrane region" description="Helical" evidence="1">
    <location>
        <begin position="45"/>
        <end position="66"/>
    </location>
</feature>
<comment type="caution">
    <text evidence="2">The sequence shown here is derived from an EMBL/GenBank/DDBJ whole genome shotgun (WGS) entry which is preliminary data.</text>
</comment>
<proteinExistence type="predicted"/>
<name>A0A920CWT7_9BACL</name>
<evidence type="ECO:0000313" key="2">
    <source>
        <dbReference type="EMBL" id="GIP15605.1"/>
    </source>
</evidence>
<dbReference type="EMBL" id="BOSE01000002">
    <property type="protein sequence ID" value="GIP15605.1"/>
    <property type="molecule type" value="Genomic_DNA"/>
</dbReference>
<reference evidence="2" key="1">
    <citation type="submission" date="2021-03" db="EMBL/GenBank/DDBJ databases">
        <title>Antimicrobial resistance genes in bacteria isolated from Japanese honey, and their potential for conferring macrolide and lincosamide resistance in the American foulbrood pathogen Paenibacillus larvae.</title>
        <authorList>
            <person name="Okamoto M."/>
            <person name="Kumagai M."/>
            <person name="Kanamori H."/>
            <person name="Takamatsu D."/>
        </authorList>
    </citation>
    <scope>NUCLEOTIDE SEQUENCE</scope>
    <source>
        <strain evidence="2">J40TS1</strain>
    </source>
</reference>
<dbReference type="AlphaFoldDB" id="A0A920CWT7"/>
<protein>
    <submittedName>
        <fullName evidence="2">Uncharacterized protein</fullName>
    </submittedName>
</protein>
<evidence type="ECO:0000313" key="3">
    <source>
        <dbReference type="Proteomes" id="UP000683139"/>
    </source>
</evidence>
<feature type="transmembrane region" description="Helical" evidence="1">
    <location>
        <begin position="16"/>
        <end position="33"/>
    </location>
</feature>
<evidence type="ECO:0000256" key="1">
    <source>
        <dbReference type="SAM" id="Phobius"/>
    </source>
</evidence>
<keyword evidence="1" id="KW-0812">Transmembrane</keyword>
<feature type="transmembrane region" description="Helical" evidence="1">
    <location>
        <begin position="149"/>
        <end position="167"/>
    </location>
</feature>
<sequence length="214" mass="24854">MTNLLRKIFSLKELKYAWLLLISAMLCIFTFYVDEHFNPSDQFWLSIAYFTSFALATIWGGMNYVGHFRINSLYRKQKDIQAYVDQLALGKDDKLELLNYLEDFAADLELQGKTKEEAATEAINQFKVKEFLSMSKHTSPFESHGHHYLLGYGSLSLAAVLILILIEKATNSFSLYLFILETVFAVYGICLIALRILYKILDKFIYRKLKNYFS</sequence>
<dbReference type="RefSeq" id="WP_213513901.1">
    <property type="nucleotide sequence ID" value="NZ_BOSE01000002.1"/>
</dbReference>
<organism evidence="2 3">
    <name type="scientific">Paenibacillus montaniterrae</name>
    <dbReference type="NCBI Taxonomy" id="429341"/>
    <lineage>
        <taxon>Bacteria</taxon>
        <taxon>Bacillati</taxon>
        <taxon>Bacillota</taxon>
        <taxon>Bacilli</taxon>
        <taxon>Bacillales</taxon>
        <taxon>Paenibacillaceae</taxon>
        <taxon>Paenibacillus</taxon>
    </lineage>
</organism>
<accession>A0A920CWT7</accession>
<keyword evidence="1" id="KW-0472">Membrane</keyword>
<keyword evidence="3" id="KW-1185">Reference proteome</keyword>
<feature type="transmembrane region" description="Helical" evidence="1">
    <location>
        <begin position="173"/>
        <end position="198"/>
    </location>
</feature>
<keyword evidence="1" id="KW-1133">Transmembrane helix</keyword>
<gene>
    <name evidence="2" type="ORF">J40TS1_12470</name>
</gene>
<dbReference type="Proteomes" id="UP000683139">
    <property type="component" value="Unassembled WGS sequence"/>
</dbReference>